<dbReference type="Pfam" id="PF16415">
    <property type="entry name" value="CNOT1_CAF1_bind"/>
    <property type="match status" value="1"/>
</dbReference>
<dbReference type="Pfam" id="PF16417">
    <property type="entry name" value="CNOT1_TTP_bind"/>
    <property type="match status" value="1"/>
</dbReference>
<feature type="domain" description="CCR4-NOT transcription complex subunit 1 CAF1-binding" evidence="2">
    <location>
        <begin position="648"/>
        <end position="875"/>
    </location>
</feature>
<dbReference type="Gene3D" id="1.25.40.180">
    <property type="match status" value="1"/>
</dbReference>
<gene>
    <name evidence="7" type="ORF">Amon01_000329600</name>
</gene>
<protein>
    <submittedName>
        <fullName evidence="7">Unnamed protein product</fullName>
    </submittedName>
</protein>
<dbReference type="CDD" id="cd20710">
    <property type="entry name" value="NOT1_connector"/>
    <property type="match status" value="1"/>
</dbReference>
<dbReference type="GO" id="GO:0060090">
    <property type="term" value="F:molecular adaptor activity"/>
    <property type="evidence" value="ECO:0007669"/>
    <property type="project" value="TreeGrafter"/>
</dbReference>
<dbReference type="InterPro" id="IPR032195">
    <property type="entry name" value="CNOT1_HEAT_N"/>
</dbReference>
<dbReference type="InterPro" id="IPR032191">
    <property type="entry name" value="CNOT1_CAF1_bind"/>
</dbReference>
<dbReference type="PANTHER" id="PTHR13162:SF8">
    <property type="entry name" value="CCR4-NOT TRANSCRIPTION COMPLEX SUBUNIT 1"/>
    <property type="match status" value="1"/>
</dbReference>
<dbReference type="InterPro" id="IPR055454">
    <property type="entry name" value="CNOT1-like_NOT1_connector"/>
</dbReference>
<evidence type="ECO:0000259" key="6">
    <source>
        <dbReference type="Pfam" id="PF25097"/>
    </source>
</evidence>
<name>A0A9W6YWS5_AMBMO</name>
<dbReference type="GO" id="GO:0000932">
    <property type="term" value="C:P-body"/>
    <property type="evidence" value="ECO:0007669"/>
    <property type="project" value="TreeGrafter"/>
</dbReference>
<dbReference type="InterPro" id="IPR032194">
    <property type="entry name" value="CNOT1_HEAT"/>
</dbReference>
<comment type="caution">
    <text evidence="7">The sequence shown here is derived from an EMBL/GenBank/DDBJ whole genome shotgun (WGS) entry which is preliminary data.</text>
</comment>
<dbReference type="OrthoDB" id="1933107at2759"/>
<dbReference type="Gene3D" id="1.25.40.840">
    <property type="entry name" value="CCR4-NOT transcription complex subunit 1 TTP binding domain"/>
    <property type="match status" value="1"/>
</dbReference>
<feature type="domain" description="CCR4-NOT transcription complex subunit 1 HEAT repeat 1" evidence="5">
    <location>
        <begin position="3"/>
        <end position="227"/>
    </location>
</feature>
<keyword evidence="8" id="KW-1185">Reference proteome</keyword>
<dbReference type="Pfam" id="PF25097">
    <property type="entry name" value="ARM_Cnot1"/>
    <property type="match status" value="1"/>
</dbReference>
<sequence length="1446" mass="160621">MSFRDTLLQIGANKLLPDRILTTLISIQQPNQLDDAVSLILSEILYPGSQQLSGNPSNPLTSLTPLSIPEATARGAQMGNVLQQLQTQPNWATVFSKVISSFNATSVITTASLSQFLSSLKTEDRVDSFLVAATDSNDSRLLKSILIQLNSLDPNGGSIDLFELKLTPILESETNTRHLLLYYKSIVKLEVKTVALLQSENSNEVTVNQIFNRDYRAAPEYIALACLHILHETPNAKESDVIVNIKQNFIVSLLDVNSPYLSSIFTKFEEFDAPGLGKLLVQYYEVRKSPDSLHKIASLTASFKTDTVIMSILSNAADFPEAFSIAVTFSQYGWKNFQTFVSNQLNRNITIVARTIIDFLENQASIEYENAQQGRRLMKSLNLETVYFLMTSLGSKKQFPAELFDRFKNLQALCLQAYPRLINFGQGHDAAILMNSATNTFSVDVEKEMKVYYQKMYNNEIEIKDIVHMLQRLKVSDNPHDQDVFACMIHSLLDEYRFFPEYPLEALATTSVLFGNTIFFRLVEGPALSIALRYILESARQPPQSKMFKFAVQALYSFTKRLPEFPKFCAMMTEIPALQTLPALPGQATLFETCQSVVQGTLRPSESPVSQKASVVGSDAGSEAKEDAVASSTFASLNHLNITSTVAQDNPTNEVSDRVLFMVNNITEGNLKSRATEMKELLVPKYYKWFSQYLVSQRAKLEPNNQALYADLVHELESPAFDSHILSITFQQIIQLFNKARAGGDEAEAEDVLSVSERAHLKNLGSWLGRVTLPRNLPIQRKYTSLKGLLIEGFDHNKLSIVIPFVCKILDQTKESMVFKHPNPWTVGVLQVLKELYEVANLKLSLKFELEVLCNSLKIKIEDIEPSTIIRYHKPGELEQFVESQKAIVNLARLSLEAERGIAPTIPSSAPGVADLDPSAASALGASNQQNTQQQLTALHQLQQQRLLAQAAQRPYDGSYGSPGVPHTQLTAQAQTQHQQAQGGGTAFENLNGNSIFVTHPNLKRLFQLALTKAVREILPPVVNRTNAVALVTTKSLVLKDFSLEVDDLKLRKVYINTVRQLSEALTLASCKDLLRESVQLNLHQYIQSLGQQLEPAILDELPRAINDNLDLACSIIQKAATEKSVQDLDELMLPAIALRRQFRDSSRPDQAFCDTQYASRYAMSLPDPLGIKAGGISAKQLTVYEEFGKNKYSAGANQGQGGNQFANVAGVQPSVPSMATPTNMNVNIAQAQQPGVIDQQRALGAVTQPTQLLEERTLEQTFIMVRQLTEGLLKAINDTTDKEIKLRDTTPENPIRVYLAEIIQLLGRVNVSDIYMKFAQLTMNSLFSAQDPSLLLIESLVFSLDKVCEMSLIVAKFVSAWLLSAEDQRKFNTKILTCITSVGLLSLSDLDLILSKAVTEKKEPMTFACEFILTSVFSDKPIALISDFVNTIGALKITESSLSIN</sequence>
<feature type="domain" description="CCR4-NOT transcription complex subunit 1 HEAT repeat" evidence="4">
    <location>
        <begin position="251"/>
        <end position="393"/>
    </location>
</feature>
<dbReference type="GO" id="GO:0030015">
    <property type="term" value="C:CCR4-NOT core complex"/>
    <property type="evidence" value="ECO:0007669"/>
    <property type="project" value="InterPro"/>
</dbReference>
<evidence type="ECO:0000313" key="8">
    <source>
        <dbReference type="Proteomes" id="UP001165063"/>
    </source>
</evidence>
<dbReference type="GO" id="GO:0017148">
    <property type="term" value="P:negative regulation of translation"/>
    <property type="evidence" value="ECO:0007669"/>
    <property type="project" value="InterPro"/>
</dbReference>
<feature type="domain" description="CCR4-NOT transcription complex subunit 1-like NOT1 connector" evidence="6">
    <location>
        <begin position="1300"/>
        <end position="1437"/>
    </location>
</feature>
<accession>A0A9W6YWS5</accession>
<dbReference type="InterPro" id="IPR038535">
    <property type="entry name" value="CNOT1_TTP_bind_sf"/>
</dbReference>
<evidence type="ECO:0000259" key="4">
    <source>
        <dbReference type="Pfam" id="PF16418"/>
    </source>
</evidence>
<evidence type="ECO:0000259" key="2">
    <source>
        <dbReference type="Pfam" id="PF16415"/>
    </source>
</evidence>
<organism evidence="7 8">
    <name type="scientific">Ambrosiozyma monospora</name>
    <name type="common">Yeast</name>
    <name type="synonym">Endomycopsis monosporus</name>
    <dbReference type="NCBI Taxonomy" id="43982"/>
    <lineage>
        <taxon>Eukaryota</taxon>
        <taxon>Fungi</taxon>
        <taxon>Dikarya</taxon>
        <taxon>Ascomycota</taxon>
        <taxon>Saccharomycotina</taxon>
        <taxon>Pichiomycetes</taxon>
        <taxon>Pichiales</taxon>
        <taxon>Pichiaceae</taxon>
        <taxon>Ambrosiozyma</taxon>
    </lineage>
</organism>
<reference evidence="7" key="1">
    <citation type="submission" date="2023-04" db="EMBL/GenBank/DDBJ databases">
        <title>Ambrosiozyma monospora NBRC 1965.</title>
        <authorList>
            <person name="Ichikawa N."/>
            <person name="Sato H."/>
            <person name="Tonouchi N."/>
        </authorList>
    </citation>
    <scope>NUCLEOTIDE SEQUENCE</scope>
    <source>
        <strain evidence="7">NBRC 1965</strain>
    </source>
</reference>
<dbReference type="InterPro" id="IPR024557">
    <property type="entry name" value="CNOT1_dom_4"/>
</dbReference>
<dbReference type="PANTHER" id="PTHR13162">
    <property type="entry name" value="CCR4-NOT TRANSCRIPTION COMPLEX"/>
    <property type="match status" value="1"/>
</dbReference>
<evidence type="ECO:0000259" key="1">
    <source>
        <dbReference type="Pfam" id="PF12842"/>
    </source>
</evidence>
<dbReference type="Proteomes" id="UP001165063">
    <property type="component" value="Unassembled WGS sequence"/>
</dbReference>
<dbReference type="EMBL" id="BSXU01001357">
    <property type="protein sequence ID" value="GMG26594.1"/>
    <property type="molecule type" value="Genomic_DNA"/>
</dbReference>
<dbReference type="GO" id="GO:0000288">
    <property type="term" value="P:nuclear-transcribed mRNA catabolic process, deadenylation-dependent decay"/>
    <property type="evidence" value="ECO:0007669"/>
    <property type="project" value="TreeGrafter"/>
</dbReference>
<dbReference type="InterPro" id="IPR032193">
    <property type="entry name" value="CNOT1_TTP_bind"/>
</dbReference>
<evidence type="ECO:0000259" key="3">
    <source>
        <dbReference type="Pfam" id="PF16417"/>
    </source>
</evidence>
<dbReference type="Pfam" id="PF16419">
    <property type="entry name" value="CNOT1_HEAT_N"/>
    <property type="match status" value="1"/>
</dbReference>
<feature type="domain" description="CCR4-NOT transcription complex subunit 1 TTP binding" evidence="3">
    <location>
        <begin position="433"/>
        <end position="582"/>
    </location>
</feature>
<evidence type="ECO:0000313" key="7">
    <source>
        <dbReference type="EMBL" id="GMG26594.1"/>
    </source>
</evidence>
<dbReference type="Pfam" id="PF16418">
    <property type="entry name" value="CNOT1_HEAT"/>
    <property type="match status" value="1"/>
</dbReference>
<proteinExistence type="predicted"/>
<feature type="domain" description="CCR4-NOT transcription complex subunit 1" evidence="1">
    <location>
        <begin position="1001"/>
        <end position="1144"/>
    </location>
</feature>
<dbReference type="Pfam" id="PF12842">
    <property type="entry name" value="DUF3819"/>
    <property type="match status" value="1"/>
</dbReference>
<evidence type="ECO:0000259" key="5">
    <source>
        <dbReference type="Pfam" id="PF16419"/>
    </source>
</evidence>
<dbReference type="InterPro" id="IPR040398">
    <property type="entry name" value="Not1"/>
</dbReference>